<evidence type="ECO:0000256" key="14">
    <source>
        <dbReference type="ARBA" id="ARBA00022989"/>
    </source>
</evidence>
<evidence type="ECO:0000256" key="18">
    <source>
        <dbReference type="ARBA" id="ARBA00049289"/>
    </source>
</evidence>
<dbReference type="InterPro" id="IPR023214">
    <property type="entry name" value="HAD_sf"/>
</dbReference>
<keyword evidence="17 22" id="KW-0472">Membrane</keyword>
<evidence type="ECO:0000256" key="19">
    <source>
        <dbReference type="ARBA" id="ARBA00065683"/>
    </source>
</evidence>
<keyword evidence="15" id="KW-0186">Copper</keyword>
<comment type="caution">
    <text evidence="24">The sequence shown here is derived from an EMBL/GenBank/DDBJ whole genome shotgun (WGS) entry which is preliminary data.</text>
</comment>
<evidence type="ECO:0000256" key="11">
    <source>
        <dbReference type="ARBA" id="ARBA00022840"/>
    </source>
</evidence>
<dbReference type="CDD" id="cd02094">
    <property type="entry name" value="P-type_ATPase_Cu-like"/>
    <property type="match status" value="1"/>
</dbReference>
<dbReference type="EC" id="7.2.2.8" evidence="4"/>
<dbReference type="PANTHER" id="PTHR43520:SF30">
    <property type="entry name" value="COPPER-TRANSPORTING ATPASE 2"/>
    <property type="match status" value="1"/>
</dbReference>
<dbReference type="InterPro" id="IPR059000">
    <property type="entry name" value="ATPase_P-type_domA"/>
</dbReference>
<dbReference type="GO" id="GO:0055070">
    <property type="term" value="P:copper ion homeostasis"/>
    <property type="evidence" value="ECO:0007669"/>
    <property type="project" value="TreeGrafter"/>
</dbReference>
<dbReference type="FunFam" id="3.30.70.100:FF:000001">
    <property type="entry name" value="ATPase copper transporting beta"/>
    <property type="match status" value="4"/>
</dbReference>
<dbReference type="Gene3D" id="3.40.50.1000">
    <property type="entry name" value="HAD superfamily/HAD-like"/>
    <property type="match status" value="1"/>
</dbReference>
<dbReference type="Gene3D" id="2.70.150.10">
    <property type="entry name" value="Calcium-transporting ATPase, cytoplasmic transduction domain A"/>
    <property type="match status" value="1"/>
</dbReference>
<dbReference type="SFLD" id="SFLDG00002">
    <property type="entry name" value="C1.7:_P-type_atpase_like"/>
    <property type="match status" value="1"/>
</dbReference>
<keyword evidence="10" id="KW-0187">Copper transport</keyword>
<dbReference type="PANTHER" id="PTHR43520">
    <property type="entry name" value="ATP7, ISOFORM B"/>
    <property type="match status" value="1"/>
</dbReference>
<dbReference type="SUPFAM" id="SSF56784">
    <property type="entry name" value="HAD-like"/>
    <property type="match status" value="1"/>
</dbReference>
<sequence>MFSPKGSKKQSGFESGEQIGMVECGCKPVCTCGSTCDPTLCATELKRNGPDVNPTAFDNLAYEYGSQSELDLLAKPISRISFKLLGLASEQQAVETTLGHLNGVFAIIWSVSDSLLQVDYNTSITTTKEIAWQLQTLGCRVEAAIRIKVDGMRCQSCVQAIEGQFVGLPGVSHIQVSLQDRTALIVYQPVLVTQQEIRDKIEDMGFDAALLPEDSSDGDLSYWQSDLIDAPIQTVTVWIGGMTCRSCVQSIEGRICQMIGVKSIMVSLKEGKATIRLDPSLTDPEHVRAAVEEMGFDASLEEPLQNQEKQDLANLRSISRLGLSNGAESQATPSTCRISSPEMKAEKCFIRVTGMTCASCVANIEKHTLKHKGIIAILVSLMAGKAEVKYDPNLIDPSGVTQLIEDLGFGAKLSEDNAAAHGKLDLQITGMTCASCVHKIESKLITTKGIHSASVALATQRAHVKFDPEILGARDIVRIIQSLGFEASLEKAGFKNNLDHSEEIRQWKNSFLLSLVFGLPVMGLMIYMMIMDIQHKQHGGSMPEEQNVLPGLSLLNLAFFLLCTPVQIFGGRYFYVQAYRSLKHRAANMDVLIVLATSIAYIYSCVVLVVAIAEQAAQSPATFFDTPPMLFVFIALGRWLEHIAKSKTSEALAKLMSLQATDATVVTLGPDRRVVSEEQIEVELVQRGDIVKVVPGGKFPIDGKVIEGSSMADESLITGEPMPVGKKVGSLVIAGSINAHGALLVEATHVGAETTLSQIVKLVEEAQTSKAPIQQFADKISGYFVPFIIFASLLTLVAWISVGFVNFDLVKQHFPGYNQNISKAEVIVRFAFQASITVLSIACPCSLGLATPTAVMVGTGVGAQNGILIKGGEPLEMAHKIDVVMFDKTGTITNGVPKVTRVLVLWEMARMPLRKILALVGTAEVCSEHPLGTAVAKYCKDELGSDALGYCQDFQAVPGCGISCRVSSVEHLLQRSDEVFFLPGVTTEESRLLSADEPTHTAEGASYSVLIGNREWMRRNGHHIKADVDAAMSSHETKGQTAILVAIDGEGRTKGLRHVFFTTLTLPVLSAGVLCAMLAIADTVKAESALAVHTLSSIGIEVAMITGDNRRTAKAIAAQVGIRKVFAEVLPSHKVAKVRELQGRGHRVAMVGDGVNDSPALACADVGIAIGTGTDVAIEAADIVLIRDDLLDVVASIELSKKTVRRIRINFVFALIYNLLGIPVAAGVFMPAGLVLQPWMGSAAMAASSLSVVLSSLLLRMYRKTSFELYESRARGRMGSLRSSQIVTHLGLDGQRRSPALSNTF</sequence>
<evidence type="ECO:0000259" key="23">
    <source>
        <dbReference type="PROSITE" id="PS50846"/>
    </source>
</evidence>
<organism evidence="24 25">
    <name type="scientific">Gambusia affinis</name>
    <name type="common">Western mosquitofish</name>
    <name type="synonym">Heterandria affinis</name>
    <dbReference type="NCBI Taxonomy" id="33528"/>
    <lineage>
        <taxon>Eukaryota</taxon>
        <taxon>Metazoa</taxon>
        <taxon>Chordata</taxon>
        <taxon>Craniata</taxon>
        <taxon>Vertebrata</taxon>
        <taxon>Euteleostomi</taxon>
        <taxon>Actinopterygii</taxon>
        <taxon>Neopterygii</taxon>
        <taxon>Teleostei</taxon>
        <taxon>Neoteleostei</taxon>
        <taxon>Acanthomorphata</taxon>
        <taxon>Ovalentaria</taxon>
        <taxon>Atherinomorphae</taxon>
        <taxon>Cyprinodontiformes</taxon>
        <taxon>Poeciliidae</taxon>
        <taxon>Poeciliinae</taxon>
        <taxon>Gambusia</taxon>
    </lineage>
</organism>
<dbReference type="SUPFAM" id="SSF81660">
    <property type="entry name" value="Metal cation-transporting ATPase, ATP-binding domain N"/>
    <property type="match status" value="1"/>
</dbReference>
<feature type="transmembrane region" description="Helical" evidence="22">
    <location>
        <begin position="619"/>
        <end position="640"/>
    </location>
</feature>
<dbReference type="Proteomes" id="UP000250572">
    <property type="component" value="Unassembled WGS sequence"/>
</dbReference>
<dbReference type="InterPro" id="IPR006122">
    <property type="entry name" value="HMA_Cu_ion-bd"/>
</dbReference>
<dbReference type="NCBIfam" id="TIGR01525">
    <property type="entry name" value="ATPase-IB_hvy"/>
    <property type="match status" value="1"/>
</dbReference>
<gene>
    <name evidence="24" type="ORF">CCH79_00013392</name>
</gene>
<dbReference type="InterPro" id="IPR023299">
    <property type="entry name" value="ATPase_P-typ_cyto_dom_N"/>
</dbReference>
<keyword evidence="7 22" id="KW-0479">Metal-binding</keyword>
<evidence type="ECO:0000313" key="24">
    <source>
        <dbReference type="EMBL" id="PWA32158.1"/>
    </source>
</evidence>
<dbReference type="SUPFAM" id="SSF81653">
    <property type="entry name" value="Calcium ATPase, transduction domain A"/>
    <property type="match status" value="1"/>
</dbReference>
<keyword evidence="11 22" id="KW-0067">ATP-binding</keyword>
<dbReference type="InterPro" id="IPR023298">
    <property type="entry name" value="ATPase_P-typ_TM_dom_sf"/>
</dbReference>
<proteinExistence type="inferred from homology"/>
<dbReference type="Gene3D" id="3.30.70.100">
    <property type="match status" value="4"/>
</dbReference>
<dbReference type="Pfam" id="PF00702">
    <property type="entry name" value="Hydrolase"/>
    <property type="match status" value="1"/>
</dbReference>
<dbReference type="InterPro" id="IPR001757">
    <property type="entry name" value="P_typ_ATPase"/>
</dbReference>
<keyword evidence="14 22" id="KW-1133">Transmembrane helix</keyword>
<evidence type="ECO:0000256" key="5">
    <source>
        <dbReference type="ARBA" id="ARBA00022448"/>
    </source>
</evidence>
<evidence type="ECO:0000256" key="4">
    <source>
        <dbReference type="ARBA" id="ARBA00012517"/>
    </source>
</evidence>
<dbReference type="InterPro" id="IPR027256">
    <property type="entry name" value="P-typ_ATPase_IB"/>
</dbReference>
<dbReference type="NCBIfam" id="TIGR00003">
    <property type="entry name" value="copper ion binding protein"/>
    <property type="match status" value="4"/>
</dbReference>
<dbReference type="PROSITE" id="PS00154">
    <property type="entry name" value="ATPASE_E1_E2"/>
    <property type="match status" value="1"/>
</dbReference>
<feature type="transmembrane region" description="Helical" evidence="22">
    <location>
        <begin position="550"/>
        <end position="570"/>
    </location>
</feature>
<evidence type="ECO:0000256" key="2">
    <source>
        <dbReference type="ARBA" id="ARBA00004603"/>
    </source>
</evidence>
<evidence type="ECO:0000256" key="8">
    <source>
        <dbReference type="ARBA" id="ARBA00022737"/>
    </source>
</evidence>
<dbReference type="InterPro" id="IPR018303">
    <property type="entry name" value="ATPase_P-typ_P_site"/>
</dbReference>
<dbReference type="SFLD" id="SFLDS00003">
    <property type="entry name" value="Haloacid_Dehalogenase"/>
    <property type="match status" value="1"/>
</dbReference>
<keyword evidence="6 22" id="KW-0812">Transmembrane</keyword>
<keyword evidence="25" id="KW-1185">Reference proteome</keyword>
<dbReference type="Gene3D" id="3.40.1110.10">
    <property type="entry name" value="Calcium-transporting ATPase, cytoplasmic domain N"/>
    <property type="match status" value="1"/>
</dbReference>
<feature type="transmembrane region" description="Helical" evidence="22">
    <location>
        <begin position="1059"/>
        <end position="1080"/>
    </location>
</feature>
<evidence type="ECO:0000256" key="3">
    <source>
        <dbReference type="ARBA" id="ARBA00006024"/>
    </source>
</evidence>
<evidence type="ECO:0000256" key="22">
    <source>
        <dbReference type="RuleBase" id="RU362081"/>
    </source>
</evidence>
<dbReference type="FunFam" id="2.70.150.10:FF:000002">
    <property type="entry name" value="Copper-transporting ATPase 1, putative"/>
    <property type="match status" value="1"/>
</dbReference>
<dbReference type="InterPro" id="IPR036412">
    <property type="entry name" value="HAD-like_sf"/>
</dbReference>
<dbReference type="InterPro" id="IPR044492">
    <property type="entry name" value="P_typ_ATPase_HD_dom"/>
</dbReference>
<dbReference type="GO" id="GO:0005507">
    <property type="term" value="F:copper ion binding"/>
    <property type="evidence" value="ECO:0007669"/>
    <property type="project" value="InterPro"/>
</dbReference>
<evidence type="ECO:0000256" key="10">
    <source>
        <dbReference type="ARBA" id="ARBA00022796"/>
    </source>
</evidence>
<feature type="domain" description="HMA" evidence="23">
    <location>
        <begin position="422"/>
        <end position="488"/>
    </location>
</feature>
<evidence type="ECO:0000313" key="25">
    <source>
        <dbReference type="Proteomes" id="UP000250572"/>
    </source>
</evidence>
<feature type="transmembrane region" description="Helical" evidence="22">
    <location>
        <begin position="783"/>
        <end position="807"/>
    </location>
</feature>
<accession>A0A315WRC8</accession>
<keyword evidence="13" id="KW-1278">Translocase</keyword>
<dbReference type="GO" id="GO:0016020">
    <property type="term" value="C:membrane"/>
    <property type="evidence" value="ECO:0007669"/>
    <property type="project" value="UniProtKB-SubCell"/>
</dbReference>
<comment type="subcellular location">
    <subcellularLocation>
        <location evidence="1">Golgi apparatus</location>
        <location evidence="1">trans-Golgi network membrane</location>
        <topology evidence="1">Multi-pass membrane protein</topology>
    </subcellularLocation>
    <subcellularLocation>
        <location evidence="2">Late endosome</location>
    </subcellularLocation>
    <subcellularLocation>
        <location evidence="22">Membrane</location>
    </subcellularLocation>
</comment>
<dbReference type="InterPro" id="IPR008250">
    <property type="entry name" value="ATPase_P-typ_transduc_dom_A_sf"/>
</dbReference>
<feature type="domain" description="HMA" evidence="23">
    <location>
        <begin position="233"/>
        <end position="299"/>
    </location>
</feature>
<dbReference type="STRING" id="33528.ENSGAFP00000016897"/>
<feature type="transmembrane region" description="Helical" evidence="22">
    <location>
        <begin position="1211"/>
        <end position="1233"/>
    </location>
</feature>
<feature type="domain" description="HMA" evidence="23">
    <location>
        <begin position="143"/>
        <end position="209"/>
    </location>
</feature>
<dbReference type="PRINTS" id="PR00942">
    <property type="entry name" value="CUATPASEI"/>
</dbReference>
<dbReference type="GO" id="GO:0016887">
    <property type="term" value="F:ATP hydrolysis activity"/>
    <property type="evidence" value="ECO:0007669"/>
    <property type="project" value="InterPro"/>
</dbReference>
<dbReference type="Pfam" id="PF00403">
    <property type="entry name" value="HMA"/>
    <property type="match status" value="4"/>
</dbReference>
<evidence type="ECO:0000256" key="16">
    <source>
        <dbReference type="ARBA" id="ARBA00023065"/>
    </source>
</evidence>
<protein>
    <recommendedName>
        <fullName evidence="20">Copper-transporting ATPase 2</fullName>
        <ecNumber evidence="4">7.2.2.8</ecNumber>
    </recommendedName>
    <alternativeName>
        <fullName evidence="21">Copper pump 2</fullName>
    </alternativeName>
</protein>
<dbReference type="GO" id="GO:0043682">
    <property type="term" value="F:P-type divalent copper transporter activity"/>
    <property type="evidence" value="ECO:0007669"/>
    <property type="project" value="TreeGrafter"/>
</dbReference>
<dbReference type="SUPFAM" id="SSF55008">
    <property type="entry name" value="HMA, heavy metal-associated domain"/>
    <property type="match status" value="4"/>
</dbReference>
<evidence type="ECO:0000256" key="17">
    <source>
        <dbReference type="ARBA" id="ARBA00023136"/>
    </source>
</evidence>
<keyword evidence="9 22" id="KW-0547">Nucleotide-binding</keyword>
<dbReference type="SFLD" id="SFLDF00027">
    <property type="entry name" value="p-type_atpase"/>
    <property type="match status" value="1"/>
</dbReference>
<evidence type="ECO:0000256" key="15">
    <source>
        <dbReference type="ARBA" id="ARBA00023008"/>
    </source>
</evidence>
<name>A0A315WRC8_GAMAF</name>
<dbReference type="FunFam" id="3.40.1110.10:FF:000015">
    <property type="entry name" value="ATPase copper transporting beta"/>
    <property type="match status" value="1"/>
</dbReference>
<dbReference type="InterPro" id="IPR006121">
    <property type="entry name" value="HMA_dom"/>
</dbReference>
<dbReference type="SUPFAM" id="SSF81665">
    <property type="entry name" value="Calcium ATPase, transmembrane domain M"/>
    <property type="match status" value="1"/>
</dbReference>
<evidence type="ECO:0000256" key="13">
    <source>
        <dbReference type="ARBA" id="ARBA00022967"/>
    </source>
</evidence>
<dbReference type="EMBL" id="NHOQ01000204">
    <property type="protein sequence ID" value="PWA32158.1"/>
    <property type="molecule type" value="Genomic_DNA"/>
</dbReference>
<dbReference type="Pfam" id="PF00122">
    <property type="entry name" value="E1-E2_ATPase"/>
    <property type="match status" value="1"/>
</dbReference>
<reference evidence="24 25" key="1">
    <citation type="journal article" date="2018" name="G3 (Bethesda)">
        <title>A High-Quality Reference Genome for the Invasive Mosquitofish Gambusia affinis Using a Chicago Library.</title>
        <authorList>
            <person name="Hoffberg S.L."/>
            <person name="Troendle N.J."/>
            <person name="Glenn T.C."/>
            <person name="Mahmud O."/>
            <person name="Louha S."/>
            <person name="Chalopin D."/>
            <person name="Bennetzen J.L."/>
            <person name="Mauricio R."/>
        </authorList>
    </citation>
    <scope>NUCLEOTIDE SEQUENCE [LARGE SCALE GENOMIC DNA]</scope>
    <source>
        <strain evidence="24">NE01/NJP1002.9</strain>
        <tissue evidence="24">Muscle</tissue>
    </source>
</reference>
<dbReference type="FunFam" id="3.40.50.1000:FF:000092">
    <property type="entry name" value="copper-transporting ATPase 1 isoform X2"/>
    <property type="match status" value="1"/>
</dbReference>
<dbReference type="CDD" id="cd00371">
    <property type="entry name" value="HMA"/>
    <property type="match status" value="4"/>
</dbReference>
<evidence type="ECO:0000256" key="1">
    <source>
        <dbReference type="ARBA" id="ARBA00004166"/>
    </source>
</evidence>
<dbReference type="GO" id="GO:0005770">
    <property type="term" value="C:late endosome"/>
    <property type="evidence" value="ECO:0007669"/>
    <property type="project" value="UniProtKB-SubCell"/>
</dbReference>
<evidence type="ECO:0000256" key="9">
    <source>
        <dbReference type="ARBA" id="ARBA00022741"/>
    </source>
</evidence>
<feature type="domain" description="HMA" evidence="23">
    <location>
        <begin position="346"/>
        <end position="412"/>
    </location>
</feature>
<keyword evidence="8" id="KW-0677">Repeat</keyword>
<dbReference type="FunFam" id="3.40.50.1000:FF:000144">
    <property type="entry name" value="copper-transporting ATPase 1 isoform X2"/>
    <property type="match status" value="1"/>
</dbReference>
<evidence type="ECO:0000256" key="20">
    <source>
        <dbReference type="ARBA" id="ARBA00074947"/>
    </source>
</evidence>
<dbReference type="GO" id="GO:0140581">
    <property type="term" value="F:P-type monovalent copper transporter activity"/>
    <property type="evidence" value="ECO:0007669"/>
    <property type="project" value="UniProtKB-EC"/>
</dbReference>
<dbReference type="NCBIfam" id="TIGR01494">
    <property type="entry name" value="ATPase_P-type"/>
    <property type="match status" value="2"/>
</dbReference>
<dbReference type="PRINTS" id="PR00119">
    <property type="entry name" value="CATATPASE"/>
</dbReference>
<evidence type="ECO:0000256" key="21">
    <source>
        <dbReference type="ARBA" id="ARBA00083608"/>
    </source>
</evidence>
<comment type="catalytic activity">
    <reaction evidence="18">
        <text>Cu(+)(in) + ATP + H2O = Cu(+)(out) + ADP + phosphate + H(+)</text>
        <dbReference type="Rhea" id="RHEA:25792"/>
        <dbReference type="ChEBI" id="CHEBI:15377"/>
        <dbReference type="ChEBI" id="CHEBI:15378"/>
        <dbReference type="ChEBI" id="CHEBI:30616"/>
        <dbReference type="ChEBI" id="CHEBI:43474"/>
        <dbReference type="ChEBI" id="CHEBI:49552"/>
        <dbReference type="ChEBI" id="CHEBI:456216"/>
        <dbReference type="EC" id="7.2.2.8"/>
    </reaction>
</comment>
<keyword evidence="16" id="KW-0406">Ion transport</keyword>
<evidence type="ECO:0000256" key="6">
    <source>
        <dbReference type="ARBA" id="ARBA00022692"/>
    </source>
</evidence>
<dbReference type="InterPro" id="IPR017969">
    <property type="entry name" value="Heavy-metal-associated_CS"/>
</dbReference>
<comment type="subunit">
    <text evidence="19">Monomer. Interacts with COMMD1/MURR1. Interacts with DCTN4, in a copper-dependent manner. Interacts with ATOX1. Interacts (via C-terminus) with ZBTB16/PLZF.</text>
</comment>
<evidence type="ECO:0000256" key="12">
    <source>
        <dbReference type="ARBA" id="ARBA00022842"/>
    </source>
</evidence>
<evidence type="ECO:0000256" key="7">
    <source>
        <dbReference type="ARBA" id="ARBA00022723"/>
    </source>
</evidence>
<comment type="similarity">
    <text evidence="3 22">Belongs to the cation transport ATPase (P-type) (TC 3.A.3) family. Type IB subfamily.</text>
</comment>
<dbReference type="PROSITE" id="PS50846">
    <property type="entry name" value="HMA_2"/>
    <property type="match status" value="4"/>
</dbReference>
<feature type="transmembrane region" description="Helical" evidence="22">
    <location>
        <begin position="591"/>
        <end position="613"/>
    </location>
</feature>
<dbReference type="GO" id="GO:0005802">
    <property type="term" value="C:trans-Golgi network"/>
    <property type="evidence" value="ECO:0007669"/>
    <property type="project" value="UniProtKB-ARBA"/>
</dbReference>
<dbReference type="GO" id="GO:0005524">
    <property type="term" value="F:ATP binding"/>
    <property type="evidence" value="ECO:0007669"/>
    <property type="project" value="UniProtKB-UniRule"/>
</dbReference>
<feature type="transmembrane region" description="Helical" evidence="22">
    <location>
        <begin position="1239"/>
        <end position="1259"/>
    </location>
</feature>
<feature type="transmembrane region" description="Helical" evidence="22">
    <location>
        <begin position="511"/>
        <end position="530"/>
    </location>
</feature>
<dbReference type="InterPro" id="IPR036163">
    <property type="entry name" value="HMA_dom_sf"/>
</dbReference>
<dbReference type="PROSITE" id="PS01047">
    <property type="entry name" value="HMA_1"/>
    <property type="match status" value="2"/>
</dbReference>
<keyword evidence="5" id="KW-0813">Transport</keyword>
<keyword evidence="12" id="KW-0460">Magnesium</keyword>